<dbReference type="GO" id="GO:0008237">
    <property type="term" value="F:metallopeptidase activity"/>
    <property type="evidence" value="ECO:0007669"/>
    <property type="project" value="InterPro"/>
</dbReference>
<dbReference type="RefSeq" id="WP_177158070.1">
    <property type="nucleotide sequence ID" value="NZ_JABCJE010000006.1"/>
</dbReference>
<dbReference type="GO" id="GO:0005509">
    <property type="term" value="F:calcium ion binding"/>
    <property type="evidence" value="ECO:0007669"/>
    <property type="project" value="InterPro"/>
</dbReference>
<sequence>MRRGSVSDMVDFVRNGYWEEALTVPGDGHWRKFNFSSSGDHAKNNHLTVHFDEDDSIPEEMKKIVREAFGYVADVLNITISYRVGDGDDGDVNIHKEDFLDWGTDYAHAEPDLGWFGDAGYYQVNPDILYEPDAFDFDDPYAHHNYVITFIHEMSHLLGLGHLGTYNGSGDHGSARTFTNDSSGWSIMSYIEPDEFGQDGFGFSHRAAGYREVDLRALALTYNIDFSMEEDDTRWGFNGTASHDFLNDVFDVRFDQRQLEQGFHNTPGLTIIDTGGHDTLNLRSSEVDLSYGSVVRLKPNSYSDIVAGTRNLYIFDGSIIEDVISDDGADKIYANSAANMVEAGGGNDTIRGYGGKDTLYGEANDDKLYGDGGNDMLYGGDGDDTLIGGNGKDTLIADDGVDLVYGGRGADTIWVTDGGTFDGQQQNDTMIINQISSKNYTLIGGNGRDILKFNSTDLVVGFKLDLGTHLITEYSTGNAKVVDFSGFEKILGSAKNDLFILEQDSDNNFTFVDGALGDDEIRVNTGSITVTGGLGEDVLKVLAGDNVVRGGENDDTFKVYEVLSTIDGQDGSDGVLFNHFGTRLVSINTDNNRYAYDVGLDNLTPRNSGRIKNFEQINVELSLALMFSGREADETVTGGNQDDTILGKGGDDKLYGGIGSDSIEGGEGADVLYGGNDGDTLIGGAGDDTIYGENGADEIYTGPGDDRVESGRGSDTIYAGSGTDTLEGGGGQDWFYVETGEKFIDGGDDYDRLIFLGKMNRVVTLEDLKYDDENGLIVSYANIEEVETRDGDDSITGSSGDNLLVANDGLDTVQGGMGDDTMYGGAGWDTLQFGTEADITVNLAESTASGEGTDEIYGFETVITNGGNDTIIGDDSDNSLVAGDGEDRLVAAGGTDQLYGGAGSDTLIAGIGTDYVYGEDGFDYLGFDDAIQGVTFNLGLTRAQNTGEGTIRVDGVEGLIGTSYGDYLTGGSDDNIIYGEGGRDTLQGGLGNDTLYGGAGSDTFVYTAGDGNDMYYGGAGNDWVDFSNFDESLWIHLARGSIIPGDLEGDVWDSIECVRGGTAGDTIYGSGGDNALDGSKGNDTLYGLSGNDELLGGIGDDELNGGADNDILTGGEGADRFVMETNPGWDIITDFNGDEGDTLVFTYMPEYADAGRMGMDSTFAPTSALPGQVDIIDGMLTLILSDQDFVSFKGIDDIEEIRPYIVYEIF</sequence>
<keyword evidence="2" id="KW-0964">Secreted</keyword>
<organism evidence="3 4">
    <name type="scientific">Donghicola mangrovi</name>
    <dbReference type="NCBI Taxonomy" id="2729614"/>
    <lineage>
        <taxon>Bacteria</taxon>
        <taxon>Pseudomonadati</taxon>
        <taxon>Pseudomonadota</taxon>
        <taxon>Alphaproteobacteria</taxon>
        <taxon>Rhodobacterales</taxon>
        <taxon>Roseobacteraceae</taxon>
        <taxon>Donghicola</taxon>
    </lineage>
</organism>
<comment type="caution">
    <text evidence="3">The sequence shown here is derived from an EMBL/GenBank/DDBJ whole genome shotgun (WGS) entry which is preliminary data.</text>
</comment>
<dbReference type="Gene3D" id="3.40.390.10">
    <property type="entry name" value="Collagenase (Catalytic Domain)"/>
    <property type="match status" value="1"/>
</dbReference>
<dbReference type="GO" id="GO:0005576">
    <property type="term" value="C:extracellular region"/>
    <property type="evidence" value="ECO:0007669"/>
    <property type="project" value="UniProtKB-SubCell"/>
</dbReference>
<dbReference type="Gene3D" id="2.150.10.10">
    <property type="entry name" value="Serralysin-like metalloprotease, C-terminal"/>
    <property type="match status" value="8"/>
</dbReference>
<accession>A0A850QBL0</accession>
<dbReference type="PANTHER" id="PTHR38340">
    <property type="entry name" value="S-LAYER PROTEIN"/>
    <property type="match status" value="1"/>
</dbReference>
<reference evidence="3 4" key="1">
    <citation type="submission" date="2020-04" db="EMBL/GenBank/DDBJ databases">
        <title>Donghicola sp., a member of the Rhodobacteraceae family isolated from mangrove forest in Thailand.</title>
        <authorList>
            <person name="Charoenyingcharoen P."/>
            <person name="Yukphan P."/>
        </authorList>
    </citation>
    <scope>NUCLEOTIDE SEQUENCE [LARGE SCALE GENOMIC DNA]</scope>
    <source>
        <strain evidence="3 4">B5-SW-15</strain>
    </source>
</reference>
<gene>
    <name evidence="3" type="ORF">HJ536_13255</name>
</gene>
<name>A0A850QBL0_9RHOB</name>
<evidence type="ECO:0008006" key="5">
    <source>
        <dbReference type="Google" id="ProtNLM"/>
    </source>
</evidence>
<dbReference type="InterPro" id="IPR011049">
    <property type="entry name" value="Serralysin-like_metalloprot_C"/>
</dbReference>
<dbReference type="Pfam" id="PF00353">
    <property type="entry name" value="HemolysinCabind"/>
    <property type="match status" value="11"/>
</dbReference>
<dbReference type="SUPFAM" id="SSF51120">
    <property type="entry name" value="beta-Roll"/>
    <property type="match status" value="8"/>
</dbReference>
<evidence type="ECO:0000256" key="1">
    <source>
        <dbReference type="ARBA" id="ARBA00004613"/>
    </source>
</evidence>
<evidence type="ECO:0000256" key="2">
    <source>
        <dbReference type="ARBA" id="ARBA00022525"/>
    </source>
</evidence>
<evidence type="ECO:0000313" key="3">
    <source>
        <dbReference type="EMBL" id="NVO24328.1"/>
    </source>
</evidence>
<dbReference type="InterPro" id="IPR024079">
    <property type="entry name" value="MetalloPept_cat_dom_sf"/>
</dbReference>
<dbReference type="SUPFAM" id="SSF55486">
    <property type="entry name" value="Metalloproteases ('zincins'), catalytic domain"/>
    <property type="match status" value="1"/>
</dbReference>
<dbReference type="EMBL" id="JABCJE010000006">
    <property type="protein sequence ID" value="NVO24328.1"/>
    <property type="molecule type" value="Genomic_DNA"/>
</dbReference>
<dbReference type="InterPro" id="IPR001343">
    <property type="entry name" value="Hemolysn_Ca-bd"/>
</dbReference>
<dbReference type="PANTHER" id="PTHR38340:SF1">
    <property type="entry name" value="S-LAYER PROTEIN"/>
    <property type="match status" value="1"/>
</dbReference>
<dbReference type="AlphaFoldDB" id="A0A850QBL0"/>
<evidence type="ECO:0000313" key="4">
    <source>
        <dbReference type="Proteomes" id="UP000592216"/>
    </source>
</evidence>
<dbReference type="InterPro" id="IPR018511">
    <property type="entry name" value="Hemolysin-typ_Ca-bd_CS"/>
</dbReference>
<dbReference type="InterPro" id="IPR050557">
    <property type="entry name" value="RTX_toxin/Mannuronan_C5-epim"/>
</dbReference>
<comment type="subcellular location">
    <subcellularLocation>
        <location evidence="1">Secreted</location>
    </subcellularLocation>
</comment>
<proteinExistence type="predicted"/>
<protein>
    <recommendedName>
        <fullName evidence="5">Peptidase metallopeptidase domain-containing protein</fullName>
    </recommendedName>
</protein>
<dbReference type="PROSITE" id="PS00330">
    <property type="entry name" value="HEMOLYSIN_CALCIUM"/>
    <property type="match status" value="10"/>
</dbReference>
<dbReference type="Proteomes" id="UP000592216">
    <property type="component" value="Unassembled WGS sequence"/>
</dbReference>
<dbReference type="PRINTS" id="PR00313">
    <property type="entry name" value="CABNDNGRPT"/>
</dbReference>